<dbReference type="Proteomes" id="UP001459277">
    <property type="component" value="Unassembled WGS sequence"/>
</dbReference>
<evidence type="ECO:0000256" key="1">
    <source>
        <dbReference type="ARBA" id="ARBA00001946"/>
    </source>
</evidence>
<feature type="region of interest" description="Disordered" evidence="17">
    <location>
        <begin position="1"/>
        <end position="95"/>
    </location>
</feature>
<dbReference type="PROSITE" id="PS51720">
    <property type="entry name" value="G_AIG1"/>
    <property type="match status" value="1"/>
</dbReference>
<reference evidence="19 20" key="1">
    <citation type="submission" date="2024-01" db="EMBL/GenBank/DDBJ databases">
        <title>A telomere-to-telomere, gap-free genome of sweet tea (Lithocarpus litseifolius).</title>
        <authorList>
            <person name="Zhou J."/>
        </authorList>
    </citation>
    <scope>NUCLEOTIDE SEQUENCE [LARGE SCALE GENOMIC DNA]</scope>
    <source>
        <strain evidence="19">Zhou-2022a</strain>
        <tissue evidence="19">Leaf</tissue>
    </source>
</reference>
<dbReference type="NCBIfam" id="TIGR00993">
    <property type="entry name" value="3a0901s04IAP86"/>
    <property type="match status" value="1"/>
</dbReference>
<feature type="compositionally biased region" description="Acidic residues" evidence="17">
    <location>
        <begin position="430"/>
        <end position="439"/>
    </location>
</feature>
<keyword evidence="8" id="KW-0378">Hydrolase</keyword>
<comment type="similarity">
    <text evidence="16">Belongs to the TRAFAC class TrmE-Era-EngA-EngB-Septin-like GTPase superfamily. AIG1/Toc34/Toc159-like paraseptin GTPase family. TOC159 subfamily.</text>
</comment>
<keyword evidence="13" id="KW-0342">GTP-binding</keyword>
<comment type="cofactor">
    <cofactor evidence="1">
        <name>Mg(2+)</name>
        <dbReference type="ChEBI" id="CHEBI:18420"/>
    </cofactor>
</comment>
<feature type="region of interest" description="Disordered" evidence="17">
    <location>
        <begin position="471"/>
        <end position="589"/>
    </location>
</feature>
<evidence type="ECO:0000256" key="16">
    <source>
        <dbReference type="ARBA" id="ARBA00023775"/>
    </source>
</evidence>
<comment type="caution">
    <text evidence="19">The sequence shown here is derived from an EMBL/GenBank/DDBJ whole genome shotgun (WGS) entry which is preliminary data.</text>
</comment>
<evidence type="ECO:0000256" key="3">
    <source>
        <dbReference type="ARBA" id="ARBA00022528"/>
    </source>
</evidence>
<evidence type="ECO:0000256" key="12">
    <source>
        <dbReference type="ARBA" id="ARBA00022989"/>
    </source>
</evidence>
<organism evidence="19 20">
    <name type="scientific">Lithocarpus litseifolius</name>
    <dbReference type="NCBI Taxonomy" id="425828"/>
    <lineage>
        <taxon>Eukaryota</taxon>
        <taxon>Viridiplantae</taxon>
        <taxon>Streptophyta</taxon>
        <taxon>Embryophyta</taxon>
        <taxon>Tracheophyta</taxon>
        <taxon>Spermatophyta</taxon>
        <taxon>Magnoliopsida</taxon>
        <taxon>eudicotyledons</taxon>
        <taxon>Gunneridae</taxon>
        <taxon>Pentapetalae</taxon>
        <taxon>rosids</taxon>
        <taxon>fabids</taxon>
        <taxon>Fagales</taxon>
        <taxon>Fagaceae</taxon>
        <taxon>Lithocarpus</taxon>
    </lineage>
</organism>
<keyword evidence="4" id="KW-0934">Plastid</keyword>
<keyword evidence="9" id="KW-1002">Plastid outer membrane</keyword>
<dbReference type="Gene3D" id="3.40.50.300">
    <property type="entry name" value="P-loop containing nucleotide triphosphate hydrolases"/>
    <property type="match status" value="1"/>
</dbReference>
<dbReference type="GO" id="GO:0045036">
    <property type="term" value="P:protein targeting to chloroplast"/>
    <property type="evidence" value="ECO:0007669"/>
    <property type="project" value="InterPro"/>
</dbReference>
<evidence type="ECO:0000313" key="20">
    <source>
        <dbReference type="Proteomes" id="UP001459277"/>
    </source>
</evidence>
<evidence type="ECO:0000256" key="13">
    <source>
        <dbReference type="ARBA" id="ARBA00023134"/>
    </source>
</evidence>
<feature type="compositionally biased region" description="Basic and acidic residues" evidence="17">
    <location>
        <begin position="440"/>
        <end position="453"/>
    </location>
</feature>
<evidence type="ECO:0000256" key="5">
    <source>
        <dbReference type="ARBA" id="ARBA00022692"/>
    </source>
</evidence>
<dbReference type="Pfam" id="PF11886">
    <property type="entry name" value="TOC159_MAD"/>
    <property type="match status" value="1"/>
</dbReference>
<dbReference type="EMBL" id="JAZDWU010000012">
    <property type="protein sequence ID" value="KAK9983769.1"/>
    <property type="molecule type" value="Genomic_DNA"/>
</dbReference>
<proteinExistence type="inferred from homology"/>
<keyword evidence="11" id="KW-0653">Protein transport</keyword>
<keyword evidence="20" id="KW-1185">Reference proteome</keyword>
<feature type="compositionally biased region" description="Acidic residues" evidence="17">
    <location>
        <begin position="576"/>
        <end position="588"/>
    </location>
</feature>
<keyword evidence="3" id="KW-0150">Chloroplast</keyword>
<evidence type="ECO:0000256" key="10">
    <source>
        <dbReference type="ARBA" id="ARBA00022842"/>
    </source>
</evidence>
<protein>
    <recommendedName>
        <fullName evidence="18">AIG1-type G domain-containing protein</fullName>
    </recommendedName>
</protein>
<keyword evidence="14" id="KW-0472">Membrane</keyword>
<evidence type="ECO:0000256" key="7">
    <source>
        <dbReference type="ARBA" id="ARBA00022741"/>
    </source>
</evidence>
<dbReference type="InterPro" id="IPR006703">
    <property type="entry name" value="G_AIG1"/>
</dbReference>
<dbReference type="GO" id="GO:0046872">
    <property type="term" value="F:metal ion binding"/>
    <property type="evidence" value="ECO:0007669"/>
    <property type="project" value="UniProtKB-KW"/>
</dbReference>
<feature type="compositionally biased region" description="Acidic residues" evidence="17">
    <location>
        <begin position="1013"/>
        <end position="1035"/>
    </location>
</feature>
<dbReference type="SUPFAM" id="SSF52540">
    <property type="entry name" value="P-loop containing nucleoside triphosphate hydrolases"/>
    <property type="match status" value="1"/>
</dbReference>
<keyword evidence="7" id="KW-0547">Nucleotide-binding</keyword>
<keyword evidence="10" id="KW-0460">Magnesium</keyword>
<gene>
    <name evidence="19" type="ORF">SO802_033294</name>
</gene>
<dbReference type="PANTHER" id="PTHR10903:SF120">
    <property type="entry name" value="TRANSLOCASE OF CHLOROPLAST 159, CHLOROPLASTIC"/>
    <property type="match status" value="1"/>
</dbReference>
<dbReference type="InterPro" id="IPR024283">
    <property type="entry name" value="TOC159_MAD"/>
</dbReference>
<keyword evidence="2" id="KW-0813">Transport</keyword>
<comment type="subcellular location">
    <subcellularLocation>
        <location evidence="15">Plastid</location>
        <location evidence="15">Chloroplast outer membrane</location>
        <topology evidence="15">Single-pass membrane protein</topology>
    </subcellularLocation>
</comment>
<dbReference type="InterPro" id="IPR045058">
    <property type="entry name" value="GIMA/IAN/Toc"/>
</dbReference>
<feature type="compositionally biased region" description="Acidic residues" evidence="17">
    <location>
        <begin position="517"/>
        <end position="529"/>
    </location>
</feature>
<dbReference type="GO" id="GO:0003924">
    <property type="term" value="F:GTPase activity"/>
    <property type="evidence" value="ECO:0007669"/>
    <property type="project" value="InterPro"/>
</dbReference>
<evidence type="ECO:0000256" key="8">
    <source>
        <dbReference type="ARBA" id="ARBA00022801"/>
    </source>
</evidence>
<dbReference type="GO" id="GO:0009707">
    <property type="term" value="C:chloroplast outer membrane"/>
    <property type="evidence" value="ECO:0007669"/>
    <property type="project" value="UniProtKB-SubCell"/>
</dbReference>
<feature type="compositionally biased region" description="Low complexity" evidence="17">
    <location>
        <begin position="51"/>
        <end position="71"/>
    </location>
</feature>
<feature type="compositionally biased region" description="Basic and acidic residues" evidence="17">
    <location>
        <begin position="500"/>
        <end position="516"/>
    </location>
</feature>
<evidence type="ECO:0000256" key="11">
    <source>
        <dbReference type="ARBA" id="ARBA00022927"/>
    </source>
</evidence>
<evidence type="ECO:0000256" key="2">
    <source>
        <dbReference type="ARBA" id="ARBA00022448"/>
    </source>
</evidence>
<feature type="region of interest" description="Disordered" evidence="17">
    <location>
        <begin position="635"/>
        <end position="671"/>
    </location>
</feature>
<evidence type="ECO:0000256" key="6">
    <source>
        <dbReference type="ARBA" id="ARBA00022723"/>
    </source>
</evidence>
<dbReference type="PANTHER" id="PTHR10903">
    <property type="entry name" value="GTPASE, IMAP FAMILY MEMBER-RELATED"/>
    <property type="match status" value="1"/>
</dbReference>
<feature type="region of interest" description="Disordered" evidence="17">
    <location>
        <begin position="1003"/>
        <end position="1039"/>
    </location>
</feature>
<feature type="compositionally biased region" description="Polar residues" evidence="17">
    <location>
        <begin position="645"/>
        <end position="663"/>
    </location>
</feature>
<evidence type="ECO:0000256" key="15">
    <source>
        <dbReference type="ARBA" id="ARBA00023766"/>
    </source>
</evidence>
<dbReference type="Pfam" id="PF04548">
    <property type="entry name" value="AIG1"/>
    <property type="match status" value="1"/>
</dbReference>
<dbReference type="CDD" id="cd01853">
    <property type="entry name" value="Toc34_like"/>
    <property type="match status" value="1"/>
</dbReference>
<name>A0AAW2BCR9_9ROSI</name>
<feature type="region of interest" description="Disordered" evidence="17">
    <location>
        <begin position="426"/>
        <end position="459"/>
    </location>
</feature>
<dbReference type="InterPro" id="IPR005690">
    <property type="entry name" value="Toc86_159"/>
</dbReference>
<evidence type="ECO:0000256" key="17">
    <source>
        <dbReference type="SAM" id="MobiDB-lite"/>
    </source>
</evidence>
<feature type="domain" description="AIG1-type G" evidence="18">
    <location>
        <begin position="742"/>
        <end position="984"/>
    </location>
</feature>
<dbReference type="InterPro" id="IPR027417">
    <property type="entry name" value="P-loop_NTPase"/>
</dbReference>
<feature type="compositionally biased region" description="Polar residues" evidence="17">
    <location>
        <begin position="488"/>
        <end position="498"/>
    </location>
</feature>
<dbReference type="FunFam" id="3.40.50.300:FF:000413">
    <property type="entry name" value="Translocase of chloroplast 120, chloroplastic"/>
    <property type="match status" value="1"/>
</dbReference>
<evidence type="ECO:0000259" key="18">
    <source>
        <dbReference type="PROSITE" id="PS51720"/>
    </source>
</evidence>
<dbReference type="GO" id="GO:0005525">
    <property type="term" value="F:GTP binding"/>
    <property type="evidence" value="ECO:0007669"/>
    <property type="project" value="UniProtKB-KW"/>
</dbReference>
<accession>A0AAW2BCR9</accession>
<evidence type="ECO:0000313" key="19">
    <source>
        <dbReference type="EMBL" id="KAK9983769.1"/>
    </source>
</evidence>
<keyword evidence="12" id="KW-1133">Transmembrane helix</keyword>
<keyword evidence="5" id="KW-0812">Transmembrane</keyword>
<keyword evidence="6" id="KW-0479">Metal-binding</keyword>
<evidence type="ECO:0000256" key="9">
    <source>
        <dbReference type="ARBA" id="ARBA00022805"/>
    </source>
</evidence>
<sequence length="1389" mass="149699">MDSKASAPETTSPFSNSTSGSYFSSPTSYSHGSGFDNSMNNYGLEAESDKNSSVGGVNGSNVGSENEGFGSVEDGFESASGDPDGGTVEKAIGRGDNDVPFVDYSEFSMLDKVGVAPVAKASVEDDDENGVVGSEKVGVLGGEGVGDKGLEIGGVEGYVENLGVGGGVLEENEVLVQKGWSENGNSGELGIGSGVGNAHKGSVEVFVGGGEDKVFENKKLDEGLSYVVEGCLKTDEEVEGNELKGQEAVEKLKSEGFDEKESVVVTDTEEAAVAVEDSKILEGGVVEPVDEKLVEVDGVKFTSGGDLVVDAVHVNLLESGADVAGDVEEIKLTEFEGMGDPIDGGVSLNNGFDQIRDDAEELVDSKSVVMDAESDQIVESLKKNGGETAELRKDESSDTQSFNIDTAAKNKQDNEGQSVALVYNGKQSEAENEPEDNSEAEQKGENVVSDKLDGGGGVETQEVYYNLGLAQNKSDDVAKPLDNGVNEAPQSMESSSILTREIKLEAEDEEKQHSDVEDQVEGEVTDGETDGMIFGSSEAAKQFLEELERGSGAHSHLGAESSHDQSQRIDGQIVTDSDEEVDTDEEGDGKELFDSAALAALLKAAAGGDSDGGSITITSQDGSRLFSVERPAGLGSSIRSVKPTPRQNRPNLFTPSDLTTGADSENNLSDEEKKKLEKLQQTRVKFLRLVQRLGVSPEESVAAQVLYRMALLAGRQTGQLFSLETAKRTALLLEAEGKDDLDFSLNILVLGKSGVGKSATINSIFGEEKTLTDAFGPATTTVNEIVGMVDGVKIRVFDTPGLKSSALEQGINRRILSSVNKLTKKCPPDIVLYVDRLDAQTRDLNDLPLLRSISSSLGSSIWRSAIITLTHAASAPPDGPSGSPLRYDAFVAQRSHVVQQTIGQAVGDLRLMNPSLMMTPVSLVENHPSCRKNREGQKVLPNGLTWRPQLLLLCYSMRILSEVSNLSKPQDLFDHRRLFGLRTRSPPLPYLLSWLLQSRTHPKLPADNGGDNGDSDIDVDDLSDSDQEEEEDEYDQLPPFKPLRKSQIAKLRKEQKKAYFEEYEYRVKLFQKKQWKEELKRMREIKKKGKVNAEDYGYIGEDDPENGSPAAVPVALPDMVLPPTFDGDNPAYRYRFLEPSSQFVTRPVLDTHGWDHDYGYDGVNLEHSLAIASRFPGAVAVQITKDKKEFNIHLDSAISAKHGENGSSMAGFDIQNIGKQLAYIVRGETKFKNFKKNKTTAGVSVTFLGENVSTGIKVEDQIALGKRLVLVGSTGTVRSQGDSAYGANLEVRLREADFPIGQDQSSLGLSLVKWRGDLALGANFQSQISIGRSYKVAVRAGLNNKLSGQISVRTSSSEQLQLALVAILPIVRSIYKTIWPGASENYSIY</sequence>
<feature type="compositionally biased region" description="Low complexity" evidence="17">
    <location>
        <begin position="10"/>
        <end position="33"/>
    </location>
</feature>
<dbReference type="GO" id="GO:0015031">
    <property type="term" value="P:protein transport"/>
    <property type="evidence" value="ECO:0007669"/>
    <property type="project" value="UniProtKB-KW"/>
</dbReference>
<evidence type="ECO:0000256" key="4">
    <source>
        <dbReference type="ARBA" id="ARBA00022640"/>
    </source>
</evidence>
<evidence type="ECO:0000256" key="14">
    <source>
        <dbReference type="ARBA" id="ARBA00023136"/>
    </source>
</evidence>